<sequence>MAKPRDHDFEFLTPQSELMYLDSAATCQVPTPVLEAYSHYYRHQHANVHRASHRLGRAATAALENARNVFAEYVGADAENIALISSTTAALNGLAEQLPIDWQPGDEVLLSYAEHHANILPWQRLAKRYNLHLQFISIDQHSGKLGDWRTLLNARTKVVSITAASNVTGAVFDIQPLLAAAKAQGAITVVDAAQAAAHVPINVNELHCDALVFSMHKVYGVTGCAPLYLHPELWPRMQPFLVGGGIVQEVSPRRAQWVPSIHKFEAGSPNTAAAVAGATAIDWLTKQQPHQHLAQLRAQFVEQLSQRPWLTLLPAGEHTTPTVAFYSLEWQAFDIAIWLDQHDIAVRAGHHCAQLLLQQWQLPAVVRVSFGAYNSAADISRFFSTLDAGWDIFSALE</sequence>
<gene>
    <name evidence="3" type="ORF">Ga0061064_0511</name>
</gene>
<dbReference type="AlphaFoldDB" id="A0A0K6GXN9"/>
<dbReference type="Proteomes" id="UP000182598">
    <property type="component" value="Unassembled WGS sequence"/>
</dbReference>
<dbReference type="Gene3D" id="3.40.640.10">
    <property type="entry name" value="Type I PLP-dependent aspartate aminotransferase-like (Major domain)"/>
    <property type="match status" value="1"/>
</dbReference>
<feature type="domain" description="Aminotransferase class V" evidence="2">
    <location>
        <begin position="19"/>
        <end position="382"/>
    </location>
</feature>
<dbReference type="GO" id="GO:0016829">
    <property type="term" value="F:lyase activity"/>
    <property type="evidence" value="ECO:0007669"/>
    <property type="project" value="UniProtKB-KW"/>
</dbReference>
<protein>
    <submittedName>
        <fullName evidence="3">Selenocysteine lyase/Cysteine desulfurase</fullName>
    </submittedName>
</protein>
<dbReference type="EMBL" id="CYHB01000001">
    <property type="protein sequence ID" value="CUA83268.1"/>
    <property type="molecule type" value="Genomic_DNA"/>
</dbReference>
<dbReference type="Pfam" id="PF00266">
    <property type="entry name" value="Aminotran_5"/>
    <property type="match status" value="1"/>
</dbReference>
<dbReference type="InterPro" id="IPR015424">
    <property type="entry name" value="PyrdxlP-dep_Trfase"/>
</dbReference>
<proteinExistence type="predicted"/>
<dbReference type="Gene3D" id="3.90.1150.10">
    <property type="entry name" value="Aspartate Aminotransferase, domain 1"/>
    <property type="match status" value="1"/>
</dbReference>
<evidence type="ECO:0000259" key="2">
    <source>
        <dbReference type="Pfam" id="PF00266"/>
    </source>
</evidence>
<dbReference type="InterPro" id="IPR015421">
    <property type="entry name" value="PyrdxlP-dep_Trfase_major"/>
</dbReference>
<dbReference type="PANTHER" id="PTHR43586">
    <property type="entry name" value="CYSTEINE DESULFURASE"/>
    <property type="match status" value="1"/>
</dbReference>
<keyword evidence="1" id="KW-0663">Pyridoxal phosphate</keyword>
<dbReference type="OrthoDB" id="9808002at2"/>
<dbReference type="SUPFAM" id="SSF53383">
    <property type="entry name" value="PLP-dependent transferases"/>
    <property type="match status" value="1"/>
</dbReference>
<evidence type="ECO:0000313" key="3">
    <source>
        <dbReference type="EMBL" id="CUA83268.1"/>
    </source>
</evidence>
<keyword evidence="4" id="KW-1185">Reference proteome</keyword>
<dbReference type="RefSeq" id="WP_055438196.1">
    <property type="nucleotide sequence ID" value="NZ_CYHB01000001.1"/>
</dbReference>
<keyword evidence="3" id="KW-0456">Lyase</keyword>
<accession>A0A0K6GXN9</accession>
<dbReference type="InterPro" id="IPR015422">
    <property type="entry name" value="PyrdxlP-dep_Trfase_small"/>
</dbReference>
<evidence type="ECO:0000256" key="1">
    <source>
        <dbReference type="ARBA" id="ARBA00022898"/>
    </source>
</evidence>
<reference evidence="4" key="1">
    <citation type="submission" date="2015-08" db="EMBL/GenBank/DDBJ databases">
        <authorList>
            <person name="Varghese N."/>
        </authorList>
    </citation>
    <scope>NUCLEOTIDE SEQUENCE [LARGE SCALE GENOMIC DNA]</scope>
    <source>
        <strain evidence="4">DSM 27808</strain>
    </source>
</reference>
<organism evidence="3 4">
    <name type="scientific">Pseudidiomarina woesei</name>
    <dbReference type="NCBI Taxonomy" id="1381080"/>
    <lineage>
        <taxon>Bacteria</taxon>
        <taxon>Pseudomonadati</taxon>
        <taxon>Pseudomonadota</taxon>
        <taxon>Gammaproteobacteria</taxon>
        <taxon>Alteromonadales</taxon>
        <taxon>Idiomarinaceae</taxon>
        <taxon>Pseudidiomarina</taxon>
    </lineage>
</organism>
<name>A0A0K6GXN9_9GAMM</name>
<dbReference type="PANTHER" id="PTHR43586:SF8">
    <property type="entry name" value="CYSTEINE DESULFURASE 1, CHLOROPLASTIC"/>
    <property type="match status" value="1"/>
</dbReference>
<dbReference type="InterPro" id="IPR000192">
    <property type="entry name" value="Aminotrans_V_dom"/>
</dbReference>
<evidence type="ECO:0000313" key="4">
    <source>
        <dbReference type="Proteomes" id="UP000182598"/>
    </source>
</evidence>